<name>X1RIP1_9ZZZZ</name>
<protein>
    <recommendedName>
        <fullName evidence="2">Radical SAM C-terminal extension domain-containing protein</fullName>
    </recommendedName>
</protein>
<comment type="caution">
    <text evidence="1">The sequence shown here is derived from an EMBL/GenBank/DDBJ whole genome shotgun (WGS) entry which is preliminary data.</text>
</comment>
<gene>
    <name evidence="1" type="ORF">S06H3_63280</name>
</gene>
<feature type="non-terminal residue" evidence="1">
    <location>
        <position position="1"/>
    </location>
</feature>
<organism evidence="1">
    <name type="scientific">marine sediment metagenome</name>
    <dbReference type="NCBI Taxonomy" id="412755"/>
    <lineage>
        <taxon>unclassified sequences</taxon>
        <taxon>metagenomes</taxon>
        <taxon>ecological metagenomes</taxon>
    </lineage>
</organism>
<accession>X1RIP1</accession>
<dbReference type="EMBL" id="BARV01041935">
    <property type="protein sequence ID" value="GAI55444.1"/>
    <property type="molecule type" value="Genomic_DNA"/>
</dbReference>
<reference evidence="1" key="1">
    <citation type="journal article" date="2014" name="Front. Microbiol.">
        <title>High frequency of phylogenetically diverse reductive dehalogenase-homologous genes in deep subseafloor sedimentary metagenomes.</title>
        <authorList>
            <person name="Kawai M."/>
            <person name="Futagami T."/>
            <person name="Toyoda A."/>
            <person name="Takaki Y."/>
            <person name="Nishi S."/>
            <person name="Hori S."/>
            <person name="Arai W."/>
            <person name="Tsubouchi T."/>
            <person name="Morono Y."/>
            <person name="Uchiyama I."/>
            <person name="Ito T."/>
            <person name="Fujiyama A."/>
            <person name="Inagaki F."/>
            <person name="Takami H."/>
        </authorList>
    </citation>
    <scope>NUCLEOTIDE SEQUENCE</scope>
    <source>
        <strain evidence="1">Expedition CK06-06</strain>
    </source>
</reference>
<sequence>LQTMFVDGAIQNIGDGEVREWIERVDEIQPMKAQIYTLHRPPAESSLREVSAERLRGIAAQTEVATGVKVEVIIAKSPYRK</sequence>
<proteinExistence type="predicted"/>
<dbReference type="AlphaFoldDB" id="X1RIP1"/>
<evidence type="ECO:0008006" key="2">
    <source>
        <dbReference type="Google" id="ProtNLM"/>
    </source>
</evidence>
<evidence type="ECO:0000313" key="1">
    <source>
        <dbReference type="EMBL" id="GAI55444.1"/>
    </source>
</evidence>